<dbReference type="STRING" id="7102.A0A2A4K9N2"/>
<dbReference type="SMART" id="SM00020">
    <property type="entry name" value="Tryp_SPc"/>
    <property type="match status" value="2"/>
</dbReference>
<dbReference type="CDD" id="cd00190">
    <property type="entry name" value="Tryp_SPc"/>
    <property type="match status" value="2"/>
</dbReference>
<dbReference type="GO" id="GO:0090729">
    <property type="term" value="F:toxin activity"/>
    <property type="evidence" value="ECO:0007669"/>
    <property type="project" value="UniProtKB-KW"/>
</dbReference>
<keyword evidence="6" id="KW-1205">Fibrinolytic toxin</keyword>
<dbReference type="PRINTS" id="PR00722">
    <property type="entry name" value="CHYMOTRYPSIN"/>
</dbReference>
<dbReference type="PROSITE" id="PS00135">
    <property type="entry name" value="TRYPSIN_SER"/>
    <property type="match status" value="1"/>
</dbReference>
<evidence type="ECO:0000256" key="1">
    <source>
        <dbReference type="ARBA" id="ARBA00004239"/>
    </source>
</evidence>
<dbReference type="InterPro" id="IPR033116">
    <property type="entry name" value="TRYPSIN_SER"/>
</dbReference>
<proteinExistence type="predicted"/>
<dbReference type="GO" id="GO:0005576">
    <property type="term" value="C:extracellular region"/>
    <property type="evidence" value="ECO:0007669"/>
    <property type="project" value="UniProtKB-SubCell"/>
</dbReference>
<keyword evidence="4" id="KW-1199">Hemostasis impairing toxin</keyword>
<dbReference type="Pfam" id="PF00089">
    <property type="entry name" value="Trypsin"/>
    <property type="match status" value="2"/>
</dbReference>
<name>A0A2A4K9N2_HELVI</name>
<dbReference type="EMBL" id="NWSH01000008">
    <property type="protein sequence ID" value="PCG80941.1"/>
    <property type="molecule type" value="Genomic_DNA"/>
</dbReference>
<keyword evidence="2" id="KW-0800">Toxin</keyword>
<organism evidence="9">
    <name type="scientific">Heliothis virescens</name>
    <name type="common">Tobacco budworm moth</name>
    <dbReference type="NCBI Taxonomy" id="7102"/>
    <lineage>
        <taxon>Eukaryota</taxon>
        <taxon>Metazoa</taxon>
        <taxon>Ecdysozoa</taxon>
        <taxon>Arthropoda</taxon>
        <taxon>Hexapoda</taxon>
        <taxon>Insecta</taxon>
        <taxon>Pterygota</taxon>
        <taxon>Neoptera</taxon>
        <taxon>Endopterygota</taxon>
        <taxon>Lepidoptera</taxon>
        <taxon>Glossata</taxon>
        <taxon>Ditrysia</taxon>
        <taxon>Noctuoidea</taxon>
        <taxon>Noctuidae</taxon>
        <taxon>Heliothinae</taxon>
        <taxon>Heliothis</taxon>
    </lineage>
</organism>
<dbReference type="InterPro" id="IPR051333">
    <property type="entry name" value="CLIP_Serine_Protease"/>
</dbReference>
<dbReference type="SUPFAM" id="SSF50494">
    <property type="entry name" value="Trypsin-like serine proteases"/>
    <property type="match status" value="2"/>
</dbReference>
<dbReference type="InterPro" id="IPR001254">
    <property type="entry name" value="Trypsin_dom"/>
</dbReference>
<keyword evidence="7" id="KW-0378">Hydrolase</keyword>
<comment type="caution">
    <text evidence="9">The sequence shown here is derived from an EMBL/GenBank/DDBJ whole genome shotgun (WGS) entry which is preliminary data.</text>
</comment>
<dbReference type="GO" id="GO:0004252">
    <property type="term" value="F:serine-type endopeptidase activity"/>
    <property type="evidence" value="ECO:0007669"/>
    <property type="project" value="InterPro"/>
</dbReference>
<comment type="subcellular location">
    <subcellularLocation>
        <location evidence="1">Secreted</location>
        <location evidence="1">Extracellular space</location>
    </subcellularLocation>
</comment>
<evidence type="ECO:0000256" key="6">
    <source>
        <dbReference type="ARBA" id="ARBA00084094"/>
    </source>
</evidence>
<keyword evidence="3" id="KW-1015">Disulfide bond</keyword>
<evidence type="ECO:0000313" key="9">
    <source>
        <dbReference type="EMBL" id="PCG80941.1"/>
    </source>
</evidence>
<dbReference type="PANTHER" id="PTHR24260">
    <property type="match status" value="1"/>
</dbReference>
<dbReference type="PANTHER" id="PTHR24260:SF147">
    <property type="entry name" value="EG:BACR7A4.3 PROTEIN-RELATED"/>
    <property type="match status" value="1"/>
</dbReference>
<dbReference type="FunFam" id="2.40.10.10:FF:000068">
    <property type="entry name" value="transmembrane protease serine 2"/>
    <property type="match status" value="2"/>
</dbReference>
<sequence>MGNMANAGFDVSSNFPPFPDVCSYKNNELIVCCTDCYQCYEYFQTLPYRCRGGGNVRVEKVWKEDRQCYMNFYSAALAVGGRRAERWEFPHMALIGYGDDVETAEWLCGGSVISERFILTAGHCTSTGPLGNISFAALGILRRTDPKKYWKVYKIKRIVIHPEYKPPSKYHDIALLETENEITFGRDLLPACLNIDDEDTSSGEAAGWGRLGYRQALADTLQVVYLTAFDEAECSSLYPPHRLLERGYDHQKQMCFGTHRGEPIDTCEVEIYSNYTTGVVARHIECYEYFQTLPYRCRGGGNVRVEKVWKEDRQCYMNFYSAALAVGGRRAERWEFPHMALIGYGDDVETAEWLCGGSVISERFILTAGHCTSTGPLGNISFAALGILRRTDPKKYWKVYKIKRIVIHPEYKPPSKYHDIALLETENEITFGRDLLPACLNIDDEDTSSGEAAGWGRLGYRQALADTLQVVYLTAFDEAECSSLYPPHRLLERGYDHQKQMCFGTHRGEPIDTCEGDSGGPLQYNKDMARCLFHIIGVTSYGKDCGILGSAGMYTRVSHYVPWIESVVWPEETEAKRNKDNLWLDKWLNLN</sequence>
<evidence type="ECO:0000256" key="7">
    <source>
        <dbReference type="RuleBase" id="RU363034"/>
    </source>
</evidence>
<dbReference type="InterPro" id="IPR009003">
    <property type="entry name" value="Peptidase_S1_PA"/>
</dbReference>
<dbReference type="GO" id="GO:0006508">
    <property type="term" value="P:proteolysis"/>
    <property type="evidence" value="ECO:0007669"/>
    <property type="project" value="UniProtKB-KW"/>
</dbReference>
<reference evidence="9" key="1">
    <citation type="submission" date="2017-09" db="EMBL/GenBank/DDBJ databases">
        <title>Contemporary evolution of a Lepidopteran species, Heliothis virescens, in response to modern agricultural practices.</title>
        <authorList>
            <person name="Fritz M.L."/>
            <person name="Deyonke A.M."/>
            <person name="Papanicolaou A."/>
            <person name="Micinski S."/>
            <person name="Westbrook J."/>
            <person name="Gould F."/>
        </authorList>
    </citation>
    <scope>NUCLEOTIDE SEQUENCE [LARGE SCALE GENOMIC DNA]</scope>
    <source>
        <strain evidence="9">HvINT-</strain>
        <tissue evidence="9">Whole body</tissue>
    </source>
</reference>
<comment type="function">
    <text evidence="5">Fibrinolytic activity; shows preferential cleavage of Arg-Gly bonds in all three fibrinogen chains. Contact with the caterpillars causes severe bleeding, due the anticoagulant effect of the protein.</text>
</comment>
<keyword evidence="7" id="KW-0720">Serine protease</keyword>
<feature type="domain" description="Peptidase S1" evidence="8">
    <location>
        <begin position="325"/>
        <end position="569"/>
    </location>
</feature>
<evidence type="ECO:0000256" key="4">
    <source>
        <dbReference type="ARBA" id="ARBA00023240"/>
    </source>
</evidence>
<dbReference type="InterPro" id="IPR001314">
    <property type="entry name" value="Peptidase_S1A"/>
</dbReference>
<dbReference type="InterPro" id="IPR018114">
    <property type="entry name" value="TRYPSIN_HIS"/>
</dbReference>
<feature type="domain" description="Peptidase S1" evidence="8">
    <location>
        <begin position="78"/>
        <end position="325"/>
    </location>
</feature>
<evidence type="ECO:0000259" key="8">
    <source>
        <dbReference type="PROSITE" id="PS50240"/>
    </source>
</evidence>
<evidence type="ECO:0000256" key="2">
    <source>
        <dbReference type="ARBA" id="ARBA00022656"/>
    </source>
</evidence>
<evidence type="ECO:0000256" key="5">
    <source>
        <dbReference type="ARBA" id="ARBA00055534"/>
    </source>
</evidence>
<accession>A0A2A4K9N2</accession>
<dbReference type="AlphaFoldDB" id="A0A2A4K9N2"/>
<gene>
    <name evidence="9" type="ORF">B5V51_12857</name>
</gene>
<dbReference type="PROSITE" id="PS00134">
    <property type="entry name" value="TRYPSIN_HIS"/>
    <property type="match status" value="1"/>
</dbReference>
<dbReference type="Gene3D" id="2.40.10.10">
    <property type="entry name" value="Trypsin-like serine proteases"/>
    <property type="match status" value="2"/>
</dbReference>
<keyword evidence="7" id="KW-0645">Protease</keyword>
<dbReference type="PROSITE" id="PS50240">
    <property type="entry name" value="TRYPSIN_DOM"/>
    <property type="match status" value="2"/>
</dbReference>
<protein>
    <recommendedName>
        <fullName evidence="8">Peptidase S1 domain-containing protein</fullName>
    </recommendedName>
</protein>
<evidence type="ECO:0000256" key="3">
    <source>
        <dbReference type="ARBA" id="ARBA00023157"/>
    </source>
</evidence>
<dbReference type="InterPro" id="IPR043504">
    <property type="entry name" value="Peptidase_S1_PA_chymotrypsin"/>
</dbReference>